<dbReference type="PROSITE" id="PS00074">
    <property type="entry name" value="GLFV_DEHYDROGENASE"/>
    <property type="match status" value="1"/>
</dbReference>
<evidence type="ECO:0000256" key="1">
    <source>
        <dbReference type="ARBA" id="ARBA00003868"/>
    </source>
</evidence>
<dbReference type="SUPFAM" id="SSF51735">
    <property type="entry name" value="NAD(P)-binding Rossmann-fold domains"/>
    <property type="match status" value="1"/>
</dbReference>
<dbReference type="GO" id="GO:0006520">
    <property type="term" value="P:amino acid metabolic process"/>
    <property type="evidence" value="ECO:0007669"/>
    <property type="project" value="InterPro"/>
</dbReference>
<dbReference type="InterPro" id="IPR046346">
    <property type="entry name" value="Aminoacid_DH-like_N_sf"/>
</dbReference>
<dbReference type="GO" id="GO:0000166">
    <property type="term" value="F:nucleotide binding"/>
    <property type="evidence" value="ECO:0007669"/>
    <property type="project" value="UniProtKB-KW"/>
</dbReference>
<protein>
    <submittedName>
        <fullName evidence="9">Glu/Leu/Phe/Val dehydrogenase</fullName>
    </submittedName>
</protein>
<evidence type="ECO:0000256" key="4">
    <source>
        <dbReference type="ARBA" id="ARBA00023027"/>
    </source>
</evidence>
<reference evidence="9 10" key="1">
    <citation type="submission" date="2019-07" db="EMBL/GenBank/DDBJ databases">
        <title>The pathways for chlorine oxyanion respiration interact through the shared metabolite chlorate.</title>
        <authorList>
            <person name="Barnum T.P."/>
            <person name="Cheng Y."/>
            <person name="Hill K.A."/>
            <person name="Lucas L.N."/>
            <person name="Carlson H.K."/>
            <person name="Coates J.D."/>
        </authorList>
    </citation>
    <scope>NUCLEOTIDE SEQUENCE [LARGE SCALE GENOMIC DNA]</scope>
    <source>
        <strain evidence="9">BK-3</strain>
    </source>
</reference>
<dbReference type="AlphaFoldDB" id="A0A558D7A4"/>
<dbReference type="Pfam" id="PF02812">
    <property type="entry name" value="ELFV_dehydrog_N"/>
    <property type="match status" value="1"/>
</dbReference>
<dbReference type="InterPro" id="IPR006095">
    <property type="entry name" value="Glu/Leu/Phe/Val/Trp_DH"/>
</dbReference>
<evidence type="ECO:0000256" key="5">
    <source>
        <dbReference type="PIRSR" id="PIRSR000188-1"/>
    </source>
</evidence>
<dbReference type="FunFam" id="3.40.50.10860:FF:000010">
    <property type="entry name" value="Leucine dehydrogenase"/>
    <property type="match status" value="1"/>
</dbReference>
<evidence type="ECO:0000256" key="3">
    <source>
        <dbReference type="ARBA" id="ARBA00023002"/>
    </source>
</evidence>
<dbReference type="Gene3D" id="3.40.50.720">
    <property type="entry name" value="NAD(P)-binding Rossmann-like Domain"/>
    <property type="match status" value="1"/>
</dbReference>
<dbReference type="SMART" id="SM00839">
    <property type="entry name" value="ELFV_dehydrog"/>
    <property type="match status" value="1"/>
</dbReference>
<gene>
    <name evidence="9" type="ORF">FHK82_06470</name>
</gene>
<comment type="function">
    <text evidence="1">Catalyzes the reversible oxidative deamination of glutamate to alpha-ketoglutarate and ammonia.</text>
</comment>
<dbReference type="STRING" id="1543721.AAY24_05835"/>
<evidence type="ECO:0000313" key="10">
    <source>
        <dbReference type="Proteomes" id="UP000317355"/>
    </source>
</evidence>
<evidence type="ECO:0000259" key="8">
    <source>
        <dbReference type="SMART" id="SM00839"/>
    </source>
</evidence>
<keyword evidence="4 6" id="KW-0520">NAD</keyword>
<comment type="caution">
    <text evidence="9">The sequence shown here is derived from an EMBL/GenBank/DDBJ whole genome shotgun (WGS) entry which is preliminary data.</text>
</comment>
<evidence type="ECO:0000256" key="2">
    <source>
        <dbReference type="ARBA" id="ARBA00006382"/>
    </source>
</evidence>
<dbReference type="InterPro" id="IPR006097">
    <property type="entry name" value="Glu/Leu/Phe/Val/Trp_DH_dimer"/>
</dbReference>
<dbReference type="Proteomes" id="UP000317355">
    <property type="component" value="Unassembled WGS sequence"/>
</dbReference>
<dbReference type="SUPFAM" id="SSF53223">
    <property type="entry name" value="Aminoacid dehydrogenase-like, N-terminal domain"/>
    <property type="match status" value="1"/>
</dbReference>
<evidence type="ECO:0000256" key="7">
    <source>
        <dbReference type="RuleBase" id="RU004417"/>
    </source>
</evidence>
<dbReference type="InterPro" id="IPR033524">
    <property type="entry name" value="Glu/Leu/Phe/Val_DH_AS"/>
</dbReference>
<dbReference type="InterPro" id="IPR006096">
    <property type="entry name" value="Glu/Leu/Phe/Val/Trp_DH_C"/>
</dbReference>
<proteinExistence type="inferred from homology"/>
<organism evidence="9 10">
    <name type="scientific">Sedimenticola thiotaurini</name>
    <dbReference type="NCBI Taxonomy" id="1543721"/>
    <lineage>
        <taxon>Bacteria</taxon>
        <taxon>Pseudomonadati</taxon>
        <taxon>Pseudomonadota</taxon>
        <taxon>Gammaproteobacteria</taxon>
        <taxon>Chromatiales</taxon>
        <taxon>Sedimenticolaceae</taxon>
        <taxon>Sedimenticola</taxon>
    </lineage>
</organism>
<keyword evidence="3 7" id="KW-0560">Oxidoreductase</keyword>
<dbReference type="Gene3D" id="3.40.50.10860">
    <property type="entry name" value="Leucine Dehydrogenase, chain A, domain 1"/>
    <property type="match status" value="1"/>
</dbReference>
<dbReference type="PANTHER" id="PTHR42722">
    <property type="entry name" value="LEUCINE DEHYDROGENASE"/>
    <property type="match status" value="1"/>
</dbReference>
<comment type="similarity">
    <text evidence="2 7">Belongs to the Glu/Leu/Phe/Val dehydrogenases family.</text>
</comment>
<evidence type="ECO:0000256" key="6">
    <source>
        <dbReference type="PIRSR" id="PIRSR000188-2"/>
    </source>
</evidence>
<feature type="active site" description="Proton donor/acceptor" evidence="5">
    <location>
        <position position="80"/>
    </location>
</feature>
<accession>A0A558D7A4</accession>
<dbReference type="PIRSF" id="PIRSF000188">
    <property type="entry name" value="Phe_leu_dh"/>
    <property type="match status" value="1"/>
</dbReference>
<dbReference type="PANTHER" id="PTHR42722:SF1">
    <property type="entry name" value="VALINE DEHYDROGENASE"/>
    <property type="match status" value="1"/>
</dbReference>
<dbReference type="Pfam" id="PF00208">
    <property type="entry name" value="ELFV_dehydrog"/>
    <property type="match status" value="2"/>
</dbReference>
<name>A0A558D7A4_9GAMM</name>
<dbReference type="InterPro" id="IPR016211">
    <property type="entry name" value="Glu/Phe/Leu/Val/Trp_DH_bac/arc"/>
</dbReference>
<sequence>MRIFSHHEFDHHEQVVFCHDQATGLKAIIAIHNTHLGPALGGCRMYPYASEEEALNDVLRLSKGMTYKSAIANLPLGGGKSVIIGDPHSDKTPDLMRAMGTAVERLGGRYIVAEDSGTNVEDMLLLGEITKHVSGIAEKCDAEGNCRSGDPSPMTARGTFAGIQAAVKHRLGRADMEGVRVAIQGVGSVGHHLAKLLHDAGAKIFVADINRSAVEQMVMELGATAVANEAIYDQDVDVFSPCAMGAIINDQTIPRLRASIVAGAANNQLAEKSHGQALATKGILYAPDYVINAGGVIDVCYERSSMAQEQIIKQVDAIGETLHEIFTRAEAQHKSTYELADQIAEERFAS</sequence>
<evidence type="ECO:0000313" key="9">
    <source>
        <dbReference type="EMBL" id="TVT56853.1"/>
    </source>
</evidence>
<keyword evidence="6" id="KW-0547">Nucleotide-binding</keyword>
<dbReference type="CDD" id="cd01075">
    <property type="entry name" value="NAD_bind_Leu_Phe_Val_DH"/>
    <property type="match status" value="1"/>
</dbReference>
<dbReference type="InterPro" id="IPR036291">
    <property type="entry name" value="NAD(P)-bd_dom_sf"/>
</dbReference>
<dbReference type="EMBL" id="VMRY01000017">
    <property type="protein sequence ID" value="TVT56853.1"/>
    <property type="molecule type" value="Genomic_DNA"/>
</dbReference>
<dbReference type="PRINTS" id="PR00082">
    <property type="entry name" value="GLFDHDRGNASE"/>
</dbReference>
<dbReference type="GO" id="GO:0016639">
    <property type="term" value="F:oxidoreductase activity, acting on the CH-NH2 group of donors, NAD or NADP as acceptor"/>
    <property type="evidence" value="ECO:0007669"/>
    <property type="project" value="InterPro"/>
</dbReference>
<feature type="binding site" evidence="6">
    <location>
        <begin position="185"/>
        <end position="190"/>
    </location>
    <ligand>
        <name>NAD(+)</name>
        <dbReference type="ChEBI" id="CHEBI:57540"/>
    </ligand>
</feature>
<feature type="domain" description="Glutamate/phenylalanine/leucine/valine/L-tryptophan dehydrogenase C-terminal" evidence="8">
    <location>
        <begin position="149"/>
        <end position="350"/>
    </location>
</feature>